<keyword evidence="19" id="KW-1185">Reference proteome</keyword>
<evidence type="ECO:0000256" key="7">
    <source>
        <dbReference type="ARBA" id="ARBA00047368"/>
    </source>
</evidence>
<comment type="catalytic activity">
    <reaction evidence="16">
        <text>12-(9Z-hexadecenoyloxy)-octadecanoate + H2O = 12-hydroxyoctadecanoate + (9Z)-hexadecenoate + H(+)</text>
        <dbReference type="Rhea" id="RHEA:52072"/>
        <dbReference type="ChEBI" id="CHEBI:15377"/>
        <dbReference type="ChEBI" id="CHEBI:15378"/>
        <dbReference type="ChEBI" id="CHEBI:32372"/>
        <dbReference type="ChEBI" id="CHEBI:84201"/>
        <dbReference type="ChEBI" id="CHEBI:136312"/>
    </reaction>
    <physiologicalReaction direction="left-to-right" evidence="16">
        <dbReference type="Rhea" id="RHEA:52073"/>
    </physiologicalReaction>
</comment>
<sequence length="259" mass="30718">MKSIGLGKSSTMTYLTKLRILGYIVTITMHMSNFLYMGWLKRNYPTDNEMVKQFKSLEYRFFTTWTFVIQIVYAIYSLGCDIVLLKNAKKRDYKLSTPISDLRELVFAGILWPSSMVVFTVFWGIYSIDRALIFPEFLDAVIPPISNHIIHTMIVPVVLWEVITRPRKEPENHARNVSQLTLHLCVYVSVMYFTYLERGIWLYPIFRKLFGTVYFYFALAGIATLFYIFYALQWPLTNWIHAKKKVEKKKSRYEKRKMK</sequence>
<feature type="transmembrane region" description="Helical" evidence="17">
    <location>
        <begin position="59"/>
        <end position="84"/>
    </location>
</feature>
<comment type="caution">
    <text evidence="18">The sequence shown here is derived from an EMBL/GenBank/DDBJ whole genome shotgun (WGS) entry which is preliminary data.</text>
</comment>
<gene>
    <name evidence="18" type="ORF">PYW07_011714</name>
</gene>
<accession>A0AAD7Y6P4</accession>
<evidence type="ECO:0000256" key="4">
    <source>
        <dbReference type="ARBA" id="ARBA00022692"/>
    </source>
</evidence>
<evidence type="ECO:0000256" key="16">
    <source>
        <dbReference type="ARBA" id="ARBA00049428"/>
    </source>
</evidence>
<dbReference type="PANTHER" id="PTHR10989:SF16">
    <property type="entry name" value="AT02829P-RELATED"/>
    <property type="match status" value="1"/>
</dbReference>
<dbReference type="InterPro" id="IPR006838">
    <property type="entry name" value="ADTRP_AIG1"/>
</dbReference>
<feature type="transmembrane region" description="Helical" evidence="17">
    <location>
        <begin position="105"/>
        <end position="125"/>
    </location>
</feature>
<reference evidence="18" key="1">
    <citation type="submission" date="2023-03" db="EMBL/GenBank/DDBJ databases">
        <title>Chromosome-level genomes of two armyworms, Mythimna separata and Mythimna loreyi, provide insights into the biosynthesis and reception of sex pheromones.</title>
        <authorList>
            <person name="Zhao H."/>
        </authorList>
    </citation>
    <scope>NUCLEOTIDE SEQUENCE</scope>
    <source>
        <strain evidence="18">BeijingLab</strain>
        <tissue evidence="18">Pupa</tissue>
    </source>
</reference>
<evidence type="ECO:0000256" key="11">
    <source>
        <dbReference type="ARBA" id="ARBA00048701"/>
    </source>
</evidence>
<protein>
    <recommendedName>
        <fullName evidence="20">Androgen-dependent TFPI-regulating protein-like</fullName>
    </recommendedName>
</protein>
<dbReference type="EMBL" id="JARGEI010000031">
    <property type="protein sequence ID" value="KAJ8704526.1"/>
    <property type="molecule type" value="Genomic_DNA"/>
</dbReference>
<comment type="catalytic activity">
    <reaction evidence="13">
        <text>9-octadecanoyloxy-octadecanoate + H2O = 9-hydroxy-octadecanoate + octadecanoate + H(+)</text>
        <dbReference type="Rhea" id="RHEA:52096"/>
        <dbReference type="ChEBI" id="CHEBI:15377"/>
        <dbReference type="ChEBI" id="CHEBI:15378"/>
        <dbReference type="ChEBI" id="CHEBI:25629"/>
        <dbReference type="ChEBI" id="CHEBI:136286"/>
        <dbReference type="ChEBI" id="CHEBI:136373"/>
    </reaction>
    <physiologicalReaction direction="left-to-right" evidence="13">
        <dbReference type="Rhea" id="RHEA:52097"/>
    </physiologicalReaction>
</comment>
<feature type="transmembrane region" description="Helical" evidence="17">
    <location>
        <begin position="20"/>
        <end position="39"/>
    </location>
</feature>
<feature type="transmembrane region" description="Helical" evidence="17">
    <location>
        <begin position="145"/>
        <end position="164"/>
    </location>
</feature>
<evidence type="ECO:0000256" key="8">
    <source>
        <dbReference type="ARBA" id="ARBA00047427"/>
    </source>
</evidence>
<evidence type="ECO:0000256" key="3">
    <source>
        <dbReference type="ARBA" id="ARBA00009300"/>
    </source>
</evidence>
<dbReference type="AlphaFoldDB" id="A0AAD7Y6P4"/>
<name>A0AAD7Y6P4_MYTSE</name>
<comment type="catalytic activity">
    <reaction evidence="14">
        <text>13-(9Z-octadecenoyloxy)-octadecanoate + H2O = 13-hydroxy-octadecanoate + (9Z)-octadecenoate + H(+)</text>
        <dbReference type="Rhea" id="RHEA:52064"/>
        <dbReference type="ChEBI" id="CHEBI:15377"/>
        <dbReference type="ChEBI" id="CHEBI:15378"/>
        <dbReference type="ChEBI" id="CHEBI:30823"/>
        <dbReference type="ChEBI" id="CHEBI:136303"/>
        <dbReference type="ChEBI" id="CHEBI:136304"/>
    </reaction>
    <physiologicalReaction direction="left-to-right" evidence="14">
        <dbReference type="Rhea" id="RHEA:52065"/>
    </physiologicalReaction>
</comment>
<evidence type="ECO:0000256" key="9">
    <source>
        <dbReference type="ARBA" id="ARBA00047863"/>
    </source>
</evidence>
<feature type="transmembrane region" description="Helical" evidence="17">
    <location>
        <begin position="176"/>
        <end position="195"/>
    </location>
</feature>
<comment type="catalytic activity">
    <reaction evidence="11">
        <text>12-(9Z-octadecenoyloxy)-octadecanoate + H2O = 12-hydroxyoctadecanoate + (9Z)-octadecenoate + H(+)</text>
        <dbReference type="Rhea" id="RHEA:52060"/>
        <dbReference type="ChEBI" id="CHEBI:15377"/>
        <dbReference type="ChEBI" id="CHEBI:15378"/>
        <dbReference type="ChEBI" id="CHEBI:30823"/>
        <dbReference type="ChEBI" id="CHEBI:84201"/>
        <dbReference type="ChEBI" id="CHEBI:136302"/>
    </reaction>
    <physiologicalReaction direction="left-to-right" evidence="11">
        <dbReference type="Rhea" id="RHEA:52061"/>
    </physiologicalReaction>
</comment>
<comment type="catalytic activity">
    <reaction evidence="15">
        <text>13-(9Z-hexadecenoyloxy)-octadecanoate + H2O = 13-hydroxy-octadecanoate + (9Z)-hexadecenoate + H(+)</text>
        <dbReference type="Rhea" id="RHEA:52076"/>
        <dbReference type="ChEBI" id="CHEBI:15377"/>
        <dbReference type="ChEBI" id="CHEBI:15378"/>
        <dbReference type="ChEBI" id="CHEBI:32372"/>
        <dbReference type="ChEBI" id="CHEBI:136304"/>
        <dbReference type="ChEBI" id="CHEBI:136315"/>
    </reaction>
    <physiologicalReaction direction="left-to-right" evidence="15">
        <dbReference type="Rhea" id="RHEA:52077"/>
    </physiologicalReaction>
</comment>
<dbReference type="PANTHER" id="PTHR10989">
    <property type="entry name" value="ANDROGEN-INDUCED PROTEIN 1-RELATED"/>
    <property type="match status" value="1"/>
</dbReference>
<dbReference type="GO" id="GO:0012505">
    <property type="term" value="C:endomembrane system"/>
    <property type="evidence" value="ECO:0007669"/>
    <property type="project" value="UniProtKB-SubCell"/>
</dbReference>
<comment type="similarity">
    <text evidence="3">Belongs to the AIG1 family.</text>
</comment>
<evidence type="ECO:0000256" key="14">
    <source>
        <dbReference type="ARBA" id="ARBA00049296"/>
    </source>
</evidence>
<comment type="catalytic activity">
    <reaction evidence="8">
        <text>13-octadecanoyloxy-octadecanoate + H2O = 13-hydroxy-octadecanoate + octadecanoate + H(+)</text>
        <dbReference type="Rhea" id="RHEA:52084"/>
        <dbReference type="ChEBI" id="CHEBI:15377"/>
        <dbReference type="ChEBI" id="CHEBI:15378"/>
        <dbReference type="ChEBI" id="CHEBI:25629"/>
        <dbReference type="ChEBI" id="CHEBI:136304"/>
        <dbReference type="ChEBI" id="CHEBI:136335"/>
    </reaction>
    <physiologicalReaction direction="left-to-right" evidence="8">
        <dbReference type="Rhea" id="RHEA:52085"/>
    </physiologicalReaction>
</comment>
<comment type="catalytic activity">
    <reaction evidence="1">
        <text>9-(9Z-hexadecenoyloxy)-octadecanoate + H2O = (9Z)-hexadecenoate + 9-hydroxy-octadecanoate + H(+)</text>
        <dbReference type="Rhea" id="RHEA:52068"/>
        <dbReference type="ChEBI" id="CHEBI:15377"/>
        <dbReference type="ChEBI" id="CHEBI:15378"/>
        <dbReference type="ChEBI" id="CHEBI:32372"/>
        <dbReference type="ChEBI" id="CHEBI:136286"/>
        <dbReference type="ChEBI" id="CHEBI:136309"/>
    </reaction>
    <physiologicalReaction direction="left-to-right" evidence="1">
        <dbReference type="Rhea" id="RHEA:52069"/>
    </physiologicalReaction>
</comment>
<comment type="catalytic activity">
    <reaction evidence="9">
        <text>9-hexadecanoyloxy-octadecanoate + H2O = 9-hydroxy-octadecanoate + hexadecanoate + H(+)</text>
        <dbReference type="Rhea" id="RHEA:52052"/>
        <dbReference type="ChEBI" id="CHEBI:7896"/>
        <dbReference type="ChEBI" id="CHEBI:15377"/>
        <dbReference type="ChEBI" id="CHEBI:15378"/>
        <dbReference type="ChEBI" id="CHEBI:83670"/>
        <dbReference type="ChEBI" id="CHEBI:136286"/>
    </reaction>
    <physiologicalReaction direction="left-to-right" evidence="9">
        <dbReference type="Rhea" id="RHEA:52053"/>
    </physiologicalReaction>
</comment>
<comment type="catalytic activity">
    <reaction evidence="12">
        <text>9-(9Z-octadecenoyloxy)-octadecanoate + H2O = 9-hydroxy-octadecanoate + (9Z)-octadecenoate + H(+)</text>
        <dbReference type="Rhea" id="RHEA:52048"/>
        <dbReference type="ChEBI" id="CHEBI:15377"/>
        <dbReference type="ChEBI" id="CHEBI:15378"/>
        <dbReference type="ChEBI" id="CHEBI:30823"/>
        <dbReference type="ChEBI" id="CHEBI:136282"/>
        <dbReference type="ChEBI" id="CHEBI:136286"/>
    </reaction>
    <physiologicalReaction direction="left-to-right" evidence="12">
        <dbReference type="Rhea" id="RHEA:52049"/>
    </physiologicalReaction>
</comment>
<evidence type="ECO:0000313" key="18">
    <source>
        <dbReference type="EMBL" id="KAJ8704526.1"/>
    </source>
</evidence>
<organism evidence="18 19">
    <name type="scientific">Mythimna separata</name>
    <name type="common">Oriental armyworm</name>
    <name type="synonym">Pseudaletia separata</name>
    <dbReference type="NCBI Taxonomy" id="271217"/>
    <lineage>
        <taxon>Eukaryota</taxon>
        <taxon>Metazoa</taxon>
        <taxon>Ecdysozoa</taxon>
        <taxon>Arthropoda</taxon>
        <taxon>Hexapoda</taxon>
        <taxon>Insecta</taxon>
        <taxon>Pterygota</taxon>
        <taxon>Neoptera</taxon>
        <taxon>Endopterygota</taxon>
        <taxon>Lepidoptera</taxon>
        <taxon>Glossata</taxon>
        <taxon>Ditrysia</taxon>
        <taxon>Noctuoidea</taxon>
        <taxon>Noctuidae</taxon>
        <taxon>Noctuinae</taxon>
        <taxon>Hadenini</taxon>
        <taxon>Mythimna</taxon>
    </lineage>
</organism>
<evidence type="ECO:0000313" key="19">
    <source>
        <dbReference type="Proteomes" id="UP001231518"/>
    </source>
</evidence>
<proteinExistence type="inferred from homology"/>
<evidence type="ECO:0000256" key="12">
    <source>
        <dbReference type="ARBA" id="ARBA00048800"/>
    </source>
</evidence>
<evidence type="ECO:0000256" key="1">
    <source>
        <dbReference type="ARBA" id="ARBA00000923"/>
    </source>
</evidence>
<evidence type="ECO:0000256" key="13">
    <source>
        <dbReference type="ARBA" id="ARBA00049221"/>
    </source>
</evidence>
<evidence type="ECO:0000256" key="17">
    <source>
        <dbReference type="SAM" id="Phobius"/>
    </source>
</evidence>
<evidence type="ECO:0000256" key="5">
    <source>
        <dbReference type="ARBA" id="ARBA00022989"/>
    </source>
</evidence>
<comment type="subcellular location">
    <subcellularLocation>
        <location evidence="2">Endomembrane system</location>
        <topology evidence="2">Multi-pass membrane protein</topology>
    </subcellularLocation>
</comment>
<evidence type="ECO:0000256" key="10">
    <source>
        <dbReference type="ARBA" id="ARBA00048680"/>
    </source>
</evidence>
<feature type="transmembrane region" description="Helical" evidence="17">
    <location>
        <begin position="215"/>
        <end position="240"/>
    </location>
</feature>
<keyword evidence="5 17" id="KW-1133">Transmembrane helix</keyword>
<comment type="catalytic activity">
    <reaction evidence="7">
        <text>12-hexadecanoyloxy-octadecanoate + H2O = 12-hydroxyoctadecanoate + hexadecanoate + H(+)</text>
        <dbReference type="Rhea" id="RHEA:52056"/>
        <dbReference type="ChEBI" id="CHEBI:7896"/>
        <dbReference type="ChEBI" id="CHEBI:15377"/>
        <dbReference type="ChEBI" id="CHEBI:15378"/>
        <dbReference type="ChEBI" id="CHEBI:83677"/>
        <dbReference type="ChEBI" id="CHEBI:84201"/>
    </reaction>
    <physiologicalReaction direction="left-to-right" evidence="7">
        <dbReference type="Rhea" id="RHEA:52057"/>
    </physiologicalReaction>
</comment>
<dbReference type="GO" id="GO:0016020">
    <property type="term" value="C:membrane"/>
    <property type="evidence" value="ECO:0007669"/>
    <property type="project" value="InterPro"/>
</dbReference>
<dbReference type="Proteomes" id="UP001231518">
    <property type="component" value="Chromosome 29"/>
</dbReference>
<keyword evidence="4 17" id="KW-0812">Transmembrane</keyword>
<comment type="catalytic activity">
    <reaction evidence="10">
        <text>12-octadecanoyloxy-octadecanoate + H2O = 12-hydroxyoctadecanoate + octadecanoate + H(+)</text>
        <dbReference type="Rhea" id="RHEA:52080"/>
        <dbReference type="ChEBI" id="CHEBI:15377"/>
        <dbReference type="ChEBI" id="CHEBI:15378"/>
        <dbReference type="ChEBI" id="CHEBI:25629"/>
        <dbReference type="ChEBI" id="CHEBI:84201"/>
        <dbReference type="ChEBI" id="CHEBI:136330"/>
    </reaction>
    <physiologicalReaction direction="left-to-right" evidence="10">
        <dbReference type="Rhea" id="RHEA:52081"/>
    </physiologicalReaction>
</comment>
<dbReference type="Pfam" id="PF04750">
    <property type="entry name" value="Far-17a_AIG1"/>
    <property type="match status" value="1"/>
</dbReference>
<evidence type="ECO:0000256" key="6">
    <source>
        <dbReference type="ARBA" id="ARBA00023136"/>
    </source>
</evidence>
<evidence type="ECO:0000256" key="15">
    <source>
        <dbReference type="ARBA" id="ARBA00049322"/>
    </source>
</evidence>
<keyword evidence="6 17" id="KW-0472">Membrane</keyword>
<evidence type="ECO:0000256" key="2">
    <source>
        <dbReference type="ARBA" id="ARBA00004127"/>
    </source>
</evidence>
<evidence type="ECO:0008006" key="20">
    <source>
        <dbReference type="Google" id="ProtNLM"/>
    </source>
</evidence>